<dbReference type="AlphaFoldDB" id="A0A2P6MNQ5"/>
<proteinExistence type="predicted"/>
<dbReference type="InParanoid" id="A0A2P6MNQ5"/>
<gene>
    <name evidence="1" type="ORF">PROFUN_16839</name>
</gene>
<name>A0A2P6MNQ5_9EUKA</name>
<keyword evidence="2" id="KW-1185">Reference proteome</keyword>
<feature type="non-terminal residue" evidence="1">
    <location>
        <position position="1"/>
    </location>
</feature>
<accession>A0A2P6MNQ5</accession>
<evidence type="ECO:0000313" key="2">
    <source>
        <dbReference type="Proteomes" id="UP000241769"/>
    </source>
</evidence>
<protein>
    <submittedName>
        <fullName evidence="1">Uncharacterized protein</fullName>
    </submittedName>
</protein>
<organism evidence="1 2">
    <name type="scientific">Planoprotostelium fungivorum</name>
    <dbReference type="NCBI Taxonomy" id="1890364"/>
    <lineage>
        <taxon>Eukaryota</taxon>
        <taxon>Amoebozoa</taxon>
        <taxon>Evosea</taxon>
        <taxon>Variosea</taxon>
        <taxon>Cavosteliida</taxon>
        <taxon>Cavosteliaceae</taxon>
        <taxon>Planoprotostelium</taxon>
    </lineage>
</organism>
<dbReference type="EMBL" id="MDYQ01000636">
    <property type="protein sequence ID" value="PRP73296.1"/>
    <property type="molecule type" value="Genomic_DNA"/>
</dbReference>
<dbReference type="Proteomes" id="UP000241769">
    <property type="component" value="Unassembled WGS sequence"/>
</dbReference>
<evidence type="ECO:0000313" key="1">
    <source>
        <dbReference type="EMBL" id="PRP73296.1"/>
    </source>
</evidence>
<comment type="caution">
    <text evidence="1">The sequence shown here is derived from an EMBL/GenBank/DDBJ whole genome shotgun (WGS) entry which is preliminary data.</text>
</comment>
<sequence length="74" mass="8621">YPIHSRLYLPVTLTERKLILWTWTKVTLFLLLKELNDPMDWVELLTASFYLLELGGTLQVGILPTLVRGLEVYC</sequence>
<reference evidence="1 2" key="1">
    <citation type="journal article" date="2018" name="Genome Biol. Evol.">
        <title>Multiple Roots of Fruiting Body Formation in Amoebozoa.</title>
        <authorList>
            <person name="Hillmann F."/>
            <person name="Forbes G."/>
            <person name="Novohradska S."/>
            <person name="Ferling I."/>
            <person name="Riege K."/>
            <person name="Groth M."/>
            <person name="Westermann M."/>
            <person name="Marz M."/>
            <person name="Spaller T."/>
            <person name="Winckler T."/>
            <person name="Schaap P."/>
            <person name="Glockner G."/>
        </authorList>
    </citation>
    <scope>NUCLEOTIDE SEQUENCE [LARGE SCALE GENOMIC DNA]</scope>
    <source>
        <strain evidence="1 2">Jena</strain>
    </source>
</reference>